<dbReference type="Gene3D" id="3.40.50.300">
    <property type="entry name" value="P-loop containing nucleotide triphosphate hydrolases"/>
    <property type="match status" value="1"/>
</dbReference>
<dbReference type="InterPro" id="IPR027417">
    <property type="entry name" value="P-loop_NTPase"/>
</dbReference>
<evidence type="ECO:0000313" key="5">
    <source>
        <dbReference type="Proteomes" id="UP000662747"/>
    </source>
</evidence>
<evidence type="ECO:0000256" key="1">
    <source>
        <dbReference type="ARBA" id="ARBA00022679"/>
    </source>
</evidence>
<evidence type="ECO:0000313" key="4">
    <source>
        <dbReference type="EMBL" id="QSQ26757.1"/>
    </source>
</evidence>
<evidence type="ECO:0000259" key="3">
    <source>
        <dbReference type="Pfam" id="PF00685"/>
    </source>
</evidence>
<reference evidence="4 5" key="1">
    <citation type="submission" date="2021-02" db="EMBL/GenBank/DDBJ databases">
        <title>De Novo genome assembly of isolated myxobacteria.</title>
        <authorList>
            <person name="Stevens D.C."/>
        </authorList>
    </citation>
    <scope>NUCLEOTIDE SEQUENCE [LARGE SCALE GENOMIC DNA]</scope>
    <source>
        <strain evidence="5">SCPEA02</strain>
    </source>
</reference>
<accession>A0ABX7P8L3</accession>
<keyword evidence="1" id="KW-0808">Transferase</keyword>
<organism evidence="4 5">
    <name type="scientific">Pyxidicoccus parkwayensis</name>
    <dbReference type="NCBI Taxonomy" id="2813578"/>
    <lineage>
        <taxon>Bacteria</taxon>
        <taxon>Pseudomonadati</taxon>
        <taxon>Myxococcota</taxon>
        <taxon>Myxococcia</taxon>
        <taxon>Myxococcales</taxon>
        <taxon>Cystobacterineae</taxon>
        <taxon>Myxococcaceae</taxon>
        <taxon>Pyxidicoccus</taxon>
    </lineage>
</organism>
<dbReference type="Pfam" id="PF00685">
    <property type="entry name" value="Sulfotransfer_1"/>
    <property type="match status" value="1"/>
</dbReference>
<protein>
    <submittedName>
        <fullName evidence="4">Sulfotransferase</fullName>
    </submittedName>
</protein>
<dbReference type="PANTHER" id="PTHR10605:SF56">
    <property type="entry name" value="BIFUNCTIONAL HEPARAN SULFATE N-DEACETYLASE_N-SULFOTRANSFERASE"/>
    <property type="match status" value="1"/>
</dbReference>
<dbReference type="RefSeq" id="WP_206728299.1">
    <property type="nucleotide sequence ID" value="NZ_CP071090.1"/>
</dbReference>
<keyword evidence="2" id="KW-0325">Glycoprotein</keyword>
<keyword evidence="5" id="KW-1185">Reference proteome</keyword>
<dbReference type="EMBL" id="CP071090">
    <property type="protein sequence ID" value="QSQ26757.1"/>
    <property type="molecule type" value="Genomic_DNA"/>
</dbReference>
<dbReference type="PANTHER" id="PTHR10605">
    <property type="entry name" value="HEPARAN SULFATE SULFOTRANSFERASE"/>
    <property type="match status" value="1"/>
</dbReference>
<evidence type="ECO:0000256" key="2">
    <source>
        <dbReference type="ARBA" id="ARBA00023180"/>
    </source>
</evidence>
<dbReference type="Proteomes" id="UP000662747">
    <property type="component" value="Chromosome"/>
</dbReference>
<sequence length="285" mass="32651">MRTPNFFIVGAPRCGTTSMYGYLQQHPEVFMSPVKEPHYWSSELFPTGHRATEARYLKLFSGARERHARVGEASPSYLFSREAPGRIRAFAPDARIVVMLRNPVDMVYSLHQRRVLVGNEDLLDFEAALAAEEPRRRGELPARGGLYLYREVGAYAEQVRRYFDTFGRERVHVILHEDLREDVAGTFRSTLRFLGLREDAPVDLAVRNESRRLRSPALHRLITPLRRSRLTWGLASRLVALNTKPGRLEPMKPALRQQLAAHFAPDVERLGALLGRDLSHWSREA</sequence>
<feature type="domain" description="Sulfotransferase" evidence="3">
    <location>
        <begin position="5"/>
        <end position="199"/>
    </location>
</feature>
<dbReference type="SUPFAM" id="SSF52540">
    <property type="entry name" value="P-loop containing nucleoside triphosphate hydrolases"/>
    <property type="match status" value="1"/>
</dbReference>
<dbReference type="InterPro" id="IPR000863">
    <property type="entry name" value="Sulfotransferase_dom"/>
</dbReference>
<gene>
    <name evidence="4" type="ORF">JY651_18310</name>
</gene>
<name>A0ABX7P8L3_9BACT</name>
<dbReference type="InterPro" id="IPR037359">
    <property type="entry name" value="NST/OST"/>
</dbReference>
<proteinExistence type="predicted"/>